<evidence type="ECO:0000313" key="1">
    <source>
        <dbReference type="EMBL" id="WMV41939.1"/>
    </source>
</evidence>
<protein>
    <submittedName>
        <fullName evidence="1">Uncharacterized protein</fullName>
    </submittedName>
</protein>
<name>A0AAF0UAB6_SOLVR</name>
<accession>A0AAF0UAB6</accession>
<reference evidence="1" key="1">
    <citation type="submission" date="2023-08" db="EMBL/GenBank/DDBJ databases">
        <title>A de novo genome assembly of Solanum verrucosum Schlechtendal, a Mexican diploid species geographically isolated from the other diploid A-genome species in potato relatives.</title>
        <authorList>
            <person name="Hosaka K."/>
        </authorList>
    </citation>
    <scope>NUCLEOTIDE SEQUENCE</scope>
    <source>
        <tissue evidence="1">Young leaves</tissue>
    </source>
</reference>
<dbReference type="EMBL" id="CP133619">
    <property type="protein sequence ID" value="WMV41939.1"/>
    <property type="molecule type" value="Genomic_DNA"/>
</dbReference>
<dbReference type="Proteomes" id="UP001234989">
    <property type="component" value="Chromosome 8"/>
</dbReference>
<dbReference type="AlphaFoldDB" id="A0AAF0UAB6"/>
<keyword evidence="2" id="KW-1185">Reference proteome</keyword>
<evidence type="ECO:0000313" key="2">
    <source>
        <dbReference type="Proteomes" id="UP001234989"/>
    </source>
</evidence>
<proteinExistence type="predicted"/>
<organism evidence="1 2">
    <name type="scientific">Solanum verrucosum</name>
    <dbReference type="NCBI Taxonomy" id="315347"/>
    <lineage>
        <taxon>Eukaryota</taxon>
        <taxon>Viridiplantae</taxon>
        <taxon>Streptophyta</taxon>
        <taxon>Embryophyta</taxon>
        <taxon>Tracheophyta</taxon>
        <taxon>Spermatophyta</taxon>
        <taxon>Magnoliopsida</taxon>
        <taxon>eudicotyledons</taxon>
        <taxon>Gunneridae</taxon>
        <taxon>Pentapetalae</taxon>
        <taxon>asterids</taxon>
        <taxon>lamiids</taxon>
        <taxon>Solanales</taxon>
        <taxon>Solanaceae</taxon>
        <taxon>Solanoideae</taxon>
        <taxon>Solaneae</taxon>
        <taxon>Solanum</taxon>
    </lineage>
</organism>
<sequence>MPKHTADLLSCWIRRDGSKSQKRWWKIIPHCIWWTVWRERNSRRFEDKSNSIHRVKWNCIVSLFFWWKTNKHRGIRACRSVRLSVSSFSLSLFFCLFCSLLKVSSKSLMLRNTTLPFKKKTSFKLISTTKLHYFK</sequence>
<gene>
    <name evidence="1" type="ORF">MTR67_035324</name>
</gene>